<feature type="transmembrane region" description="Helical" evidence="6">
    <location>
        <begin position="40"/>
        <end position="63"/>
    </location>
</feature>
<dbReference type="AlphaFoldDB" id="A0A177KSE7"/>
<evidence type="ECO:0000256" key="1">
    <source>
        <dbReference type="ARBA" id="ARBA00004651"/>
    </source>
</evidence>
<dbReference type="InterPro" id="IPR014249">
    <property type="entry name" value="Spore_V_B"/>
</dbReference>
<feature type="transmembrane region" description="Helical" evidence="6">
    <location>
        <begin position="315"/>
        <end position="333"/>
    </location>
</feature>
<evidence type="ECO:0000313" key="7">
    <source>
        <dbReference type="EMBL" id="OAH56114.1"/>
    </source>
</evidence>
<evidence type="ECO:0000256" key="5">
    <source>
        <dbReference type="ARBA" id="ARBA00023136"/>
    </source>
</evidence>
<dbReference type="PIRSF" id="PIRSF038958">
    <property type="entry name" value="PG_synth_SpoVB"/>
    <property type="match status" value="1"/>
</dbReference>
<feature type="transmembrane region" description="Helical" evidence="6">
    <location>
        <begin position="242"/>
        <end position="264"/>
    </location>
</feature>
<feature type="transmembrane region" description="Helical" evidence="6">
    <location>
        <begin position="438"/>
        <end position="463"/>
    </location>
</feature>
<feature type="transmembrane region" description="Helical" evidence="6">
    <location>
        <begin position="270"/>
        <end position="294"/>
    </location>
</feature>
<dbReference type="InterPro" id="IPR050833">
    <property type="entry name" value="Poly_Biosynth_Transport"/>
</dbReference>
<accession>A0A177KSE7</accession>
<feature type="transmembrane region" description="Helical" evidence="6">
    <location>
        <begin position="150"/>
        <end position="171"/>
    </location>
</feature>
<reference evidence="7 8" key="1">
    <citation type="submission" date="2016-01" db="EMBL/GenBank/DDBJ databases">
        <title>Investigation of taxonomic status of Bacillus aminovorans.</title>
        <authorList>
            <person name="Verma A."/>
            <person name="Pal Y."/>
            <person name="Krishnamurthi S."/>
        </authorList>
    </citation>
    <scope>NUCLEOTIDE SEQUENCE [LARGE SCALE GENOMIC DNA]</scope>
    <source>
        <strain evidence="7 8">DSM 4337</strain>
    </source>
</reference>
<sequence>MSSFIKGTMWLAGAIFLVKILGFVNRMIIARLIGEEGIGLYMAVFPAFILTVTAVQFGLPIAVTRSVAAAENDQQRKHILMSSLFFTLSLACIFTPLLCLLAPYLAETLFHDKRAVFPLYAIAPSIPIIAISSILRGYFHGVMNMKPAALSQLIEQIVRIALIIVSGRMFLPYGIEYAAAGAMAAASAGELASLLYLLGAFRSDWRKLRKWPGKRTNRQLTNELAETALPAVGSRLIGSGAWFLEPIVVVKSLAIAGLTAGAAMKEYGVLTGYALPLMFLPSFLTLALSSSLVPDISESFSKKKYSAIAWRINESIRFCFFSGGFAVIVLFLFSKPLMSIMYHTEKGADLIQLMAPFFLLYYCQGPLQAVLQALNLSRAAMMNSFFGNAVKLCVIFLFAKEPQFGITGAAIGIASSIVLVTLLHTASMLKAVPMKLQYGLYIKMMLLVVFTYLAMDAVMPFLYTTPVPHLLSGILFCFIMYLFGAAALGIFKKKDISTLLFWRS</sequence>
<keyword evidence="5 6" id="KW-0472">Membrane</keyword>
<feature type="transmembrane region" description="Helical" evidence="6">
    <location>
        <begin position="353"/>
        <end position="374"/>
    </location>
</feature>
<feature type="transmembrane region" description="Helical" evidence="6">
    <location>
        <begin position="7"/>
        <end position="28"/>
    </location>
</feature>
<evidence type="ECO:0000256" key="3">
    <source>
        <dbReference type="ARBA" id="ARBA00022692"/>
    </source>
</evidence>
<dbReference type="CDD" id="cd13124">
    <property type="entry name" value="MATE_SpoVB_like"/>
    <property type="match status" value="1"/>
</dbReference>
<dbReference type="InterPro" id="IPR024923">
    <property type="entry name" value="PG_synth_SpoVB"/>
</dbReference>
<feature type="transmembrane region" description="Helical" evidence="6">
    <location>
        <begin position="84"/>
        <end position="105"/>
    </location>
</feature>
<feature type="transmembrane region" description="Helical" evidence="6">
    <location>
        <begin position="469"/>
        <end position="491"/>
    </location>
</feature>
<keyword evidence="3 6" id="KW-0812">Transmembrane</keyword>
<evidence type="ECO:0000256" key="6">
    <source>
        <dbReference type="SAM" id="Phobius"/>
    </source>
</evidence>
<organism evidence="7 8">
    <name type="scientific">Domibacillus aminovorans</name>
    <dbReference type="NCBI Taxonomy" id="29332"/>
    <lineage>
        <taxon>Bacteria</taxon>
        <taxon>Bacillati</taxon>
        <taxon>Bacillota</taxon>
        <taxon>Bacilli</taxon>
        <taxon>Bacillales</taxon>
        <taxon>Bacillaceae</taxon>
        <taxon>Domibacillus</taxon>
    </lineage>
</organism>
<dbReference type="PANTHER" id="PTHR30250">
    <property type="entry name" value="PST FAMILY PREDICTED COLANIC ACID TRANSPORTER"/>
    <property type="match status" value="1"/>
</dbReference>
<feature type="transmembrane region" description="Helical" evidence="6">
    <location>
        <begin position="177"/>
        <end position="201"/>
    </location>
</feature>
<feature type="transmembrane region" description="Helical" evidence="6">
    <location>
        <begin position="381"/>
        <end position="399"/>
    </location>
</feature>
<dbReference type="RefSeq" id="WP_018394032.1">
    <property type="nucleotide sequence ID" value="NZ_LQWZ01000023.1"/>
</dbReference>
<keyword evidence="2" id="KW-1003">Cell membrane</keyword>
<gene>
    <name evidence="7" type="ORF">AWH48_05430</name>
</gene>
<name>A0A177KSE7_9BACI</name>
<comment type="caution">
    <text evidence="7">The sequence shown here is derived from an EMBL/GenBank/DDBJ whole genome shotgun (WGS) entry which is preliminary data.</text>
</comment>
<dbReference type="Pfam" id="PF01943">
    <property type="entry name" value="Polysacc_synt"/>
    <property type="match status" value="1"/>
</dbReference>
<dbReference type="OrthoDB" id="9775950at2"/>
<evidence type="ECO:0000256" key="2">
    <source>
        <dbReference type="ARBA" id="ARBA00022475"/>
    </source>
</evidence>
<protein>
    <submittedName>
        <fullName evidence="7">Stage V sporulation protein B</fullName>
    </submittedName>
</protein>
<feature type="transmembrane region" description="Helical" evidence="6">
    <location>
        <begin position="405"/>
        <end position="426"/>
    </location>
</feature>
<evidence type="ECO:0000313" key="8">
    <source>
        <dbReference type="Proteomes" id="UP000077271"/>
    </source>
</evidence>
<evidence type="ECO:0000256" key="4">
    <source>
        <dbReference type="ARBA" id="ARBA00022989"/>
    </source>
</evidence>
<dbReference type="Proteomes" id="UP000077271">
    <property type="component" value="Unassembled WGS sequence"/>
</dbReference>
<proteinExistence type="predicted"/>
<comment type="subcellular location">
    <subcellularLocation>
        <location evidence="1">Cell membrane</location>
        <topology evidence="1">Multi-pass membrane protein</topology>
    </subcellularLocation>
</comment>
<dbReference type="InterPro" id="IPR002797">
    <property type="entry name" value="Polysacc_synth"/>
</dbReference>
<dbReference type="PANTHER" id="PTHR30250:SF24">
    <property type="entry name" value="STAGE V SPORULATION PROTEIN B"/>
    <property type="match status" value="1"/>
</dbReference>
<dbReference type="NCBIfam" id="TIGR02900">
    <property type="entry name" value="spore_V_B"/>
    <property type="match status" value="1"/>
</dbReference>
<dbReference type="EMBL" id="LQWZ01000023">
    <property type="protein sequence ID" value="OAH56114.1"/>
    <property type="molecule type" value="Genomic_DNA"/>
</dbReference>
<keyword evidence="4 6" id="KW-1133">Transmembrane helix</keyword>
<dbReference type="GO" id="GO:0005886">
    <property type="term" value="C:plasma membrane"/>
    <property type="evidence" value="ECO:0007669"/>
    <property type="project" value="UniProtKB-SubCell"/>
</dbReference>
<feature type="transmembrane region" description="Helical" evidence="6">
    <location>
        <begin position="117"/>
        <end position="138"/>
    </location>
</feature>